<dbReference type="InterPro" id="IPR036283">
    <property type="entry name" value="NOB1_Zf-like_sf"/>
</dbReference>
<evidence type="ECO:0000256" key="8">
    <source>
        <dbReference type="PIRSR" id="PIRSR037125-1"/>
    </source>
</evidence>
<feature type="binding site" evidence="8">
    <location>
        <position position="300"/>
    </location>
    <ligand>
        <name>Zn(2+)</name>
        <dbReference type="ChEBI" id="CHEBI:29105"/>
    </ligand>
</feature>
<evidence type="ECO:0000313" key="13">
    <source>
        <dbReference type="Proteomes" id="UP000593566"/>
    </source>
</evidence>
<dbReference type="GO" id="GO:0005730">
    <property type="term" value="C:nucleolus"/>
    <property type="evidence" value="ECO:0007669"/>
    <property type="project" value="UniProtKB-SubCell"/>
</dbReference>
<dbReference type="GO" id="GO:0046872">
    <property type="term" value="F:metal ion binding"/>
    <property type="evidence" value="ECO:0007669"/>
    <property type="project" value="UniProtKB-UniRule"/>
</dbReference>
<keyword evidence="5 7" id="KW-0862">Zinc</keyword>
<dbReference type="Gene3D" id="6.20.210.10">
    <property type="entry name" value="Nin one binding (NOB1), Zn-ribbon-like"/>
    <property type="match status" value="1"/>
</dbReference>
<evidence type="ECO:0000313" key="12">
    <source>
        <dbReference type="EMBL" id="KAF6218824.1"/>
    </source>
</evidence>
<evidence type="ECO:0000256" key="4">
    <source>
        <dbReference type="ARBA" id="ARBA00022801"/>
    </source>
</evidence>
<feature type="compositionally biased region" description="Polar residues" evidence="9">
    <location>
        <begin position="179"/>
        <end position="193"/>
    </location>
</feature>
<protein>
    <recommendedName>
        <fullName evidence="7">20S-pre-rRNA D-site endonuclease NOB1</fullName>
    </recommendedName>
</protein>
<dbReference type="SUPFAM" id="SSF144206">
    <property type="entry name" value="NOB1 zinc finger-like"/>
    <property type="match status" value="1"/>
</dbReference>
<dbReference type="FunFam" id="3.40.50.1010:FF:000020">
    <property type="entry name" value="20S-pre-rRNA D-site endonuclease NOB1"/>
    <property type="match status" value="1"/>
</dbReference>
<evidence type="ECO:0000259" key="11">
    <source>
        <dbReference type="Pfam" id="PF17146"/>
    </source>
</evidence>
<feature type="compositionally biased region" description="Low complexity" evidence="9">
    <location>
        <begin position="221"/>
        <end position="231"/>
    </location>
</feature>
<evidence type="ECO:0000259" key="10">
    <source>
        <dbReference type="Pfam" id="PF08772"/>
    </source>
</evidence>
<dbReference type="GO" id="GO:0004521">
    <property type="term" value="F:RNA endonuclease activity"/>
    <property type="evidence" value="ECO:0007669"/>
    <property type="project" value="UniProtKB-UniRule"/>
</dbReference>
<keyword evidence="3 7" id="KW-0479">Metal-binding</keyword>
<evidence type="ECO:0000256" key="5">
    <source>
        <dbReference type="ARBA" id="ARBA00022833"/>
    </source>
</evidence>
<keyword evidence="13" id="KW-1185">Reference proteome</keyword>
<dbReference type="CDD" id="cd09876">
    <property type="entry name" value="PIN_Nob1-like"/>
    <property type="match status" value="1"/>
</dbReference>
<dbReference type="Pfam" id="PF17146">
    <property type="entry name" value="PIN_6"/>
    <property type="match status" value="1"/>
</dbReference>
<gene>
    <name evidence="12" type="ORF">HO133_005367</name>
</gene>
<evidence type="ECO:0000256" key="6">
    <source>
        <dbReference type="ARBA" id="ARBA00023242"/>
    </source>
</evidence>
<keyword evidence="4" id="KW-0378">Hydrolase</keyword>
<dbReference type="GeneID" id="59333773"/>
<feature type="region of interest" description="Disordered" evidence="9">
    <location>
        <begin position="416"/>
        <end position="441"/>
    </location>
</feature>
<dbReference type="GO" id="GO:0030490">
    <property type="term" value="P:maturation of SSU-rRNA"/>
    <property type="evidence" value="ECO:0007669"/>
    <property type="project" value="TreeGrafter"/>
</dbReference>
<evidence type="ECO:0000256" key="9">
    <source>
        <dbReference type="SAM" id="MobiDB-lite"/>
    </source>
</evidence>
<sequence>MTLRKPVHTIVLDAGPLLKNEPTVSTLISQCENLFTIPSVIAEIRDENARSRVETTLLPFLTIRSPSERSLRFVTDFSRKTGDLAVLSKTDLLCLALTHELECERNGGDWRIRNAPGQKGVNGRKEQAASGDASEATNQSSTIETQPTGDTDRSQEPDTVAPFEAATSDQGCVPLGARDSTTADEANGVSESLGSLKFTDEDVQQDSVAASGPESSEIEQIEASSDSSDSEGWITPKNVKKHQAKDVNGSALPIPENQPIQVALLSGDFAMQNVCLQIGLNLLSPSLQRVRNIRTYILRCHACFAKEKDMSKQFCSKCGKPTLTRVSCSTNSKGEFKIHLKKNMQWNHRGDRFSIPKPVPGAANGKVGQGKGGGKGGWGQELILAEDQKEYLRAMDGRNKKKEMDLMDEDYLPSILTGDRGKAGGRPKIGAGRNVNSKKRI</sequence>
<organism evidence="12 13">
    <name type="scientific">Letharia lupina</name>
    <dbReference type="NCBI Taxonomy" id="560253"/>
    <lineage>
        <taxon>Eukaryota</taxon>
        <taxon>Fungi</taxon>
        <taxon>Dikarya</taxon>
        <taxon>Ascomycota</taxon>
        <taxon>Pezizomycotina</taxon>
        <taxon>Lecanoromycetes</taxon>
        <taxon>OSLEUM clade</taxon>
        <taxon>Lecanoromycetidae</taxon>
        <taxon>Lecanorales</taxon>
        <taxon>Lecanorineae</taxon>
        <taxon>Parmeliaceae</taxon>
        <taxon>Letharia</taxon>
    </lineage>
</organism>
<keyword evidence="2" id="KW-0540">Nuclease</keyword>
<name>A0A8H6F8S4_9LECA</name>
<comment type="subcellular location">
    <subcellularLocation>
        <location evidence="7">Nucleus</location>
        <location evidence="7">Nucleolus</location>
    </subcellularLocation>
</comment>
<proteinExistence type="inferred from homology"/>
<feature type="binding site" evidence="8">
    <location>
        <position position="315"/>
    </location>
    <ligand>
        <name>Zn(2+)</name>
        <dbReference type="ChEBI" id="CHEBI:29105"/>
    </ligand>
</feature>
<dbReference type="GO" id="GO:0016787">
    <property type="term" value="F:hydrolase activity"/>
    <property type="evidence" value="ECO:0007669"/>
    <property type="project" value="UniProtKB-KW"/>
</dbReference>
<dbReference type="GO" id="GO:0030688">
    <property type="term" value="C:preribosome, small subunit precursor"/>
    <property type="evidence" value="ECO:0007669"/>
    <property type="project" value="TreeGrafter"/>
</dbReference>
<dbReference type="AlphaFoldDB" id="A0A8H6F8S4"/>
<dbReference type="InterPro" id="IPR014881">
    <property type="entry name" value="NOB1_Zn-bd"/>
</dbReference>
<comment type="function">
    <text evidence="7">Required for the synthesis of 40S ribosome subunits. Has a role in processing 20S pre-rRNA into the mature 18S rRNA, where it is required for cleavage at the 3' end of the mature 18S rRNA (D-site). Accompanies the 20S pre-rRNA from the nucleus to the cytoplasm.</text>
</comment>
<feature type="domain" description="Ribonuclease PIN" evidence="11">
    <location>
        <begin position="10"/>
        <end position="101"/>
    </location>
</feature>
<dbReference type="PIRSF" id="PIRSF037125">
    <property type="entry name" value="D-site_20S_pre-rRNA_nuclease"/>
    <property type="match status" value="1"/>
</dbReference>
<dbReference type="PANTHER" id="PTHR12814">
    <property type="entry name" value="RNA-BINDING PROTEIN NOB1"/>
    <property type="match status" value="1"/>
</dbReference>
<feature type="domain" description="Nin one binding (NOB1) Zn-ribbon-like" evidence="10">
    <location>
        <begin position="290"/>
        <end position="361"/>
    </location>
</feature>
<dbReference type="RefSeq" id="XP_037148259.1">
    <property type="nucleotide sequence ID" value="XM_037296277.1"/>
</dbReference>
<dbReference type="GO" id="GO:0005737">
    <property type="term" value="C:cytoplasm"/>
    <property type="evidence" value="ECO:0007669"/>
    <property type="project" value="UniProtKB-ARBA"/>
</dbReference>
<feature type="region of interest" description="Disordered" evidence="9">
    <location>
        <begin position="108"/>
        <end position="234"/>
    </location>
</feature>
<reference evidence="12 13" key="1">
    <citation type="journal article" date="2020" name="Genomics">
        <title>Complete, high-quality genomes from long-read metagenomic sequencing of two wolf lichen thalli reveals enigmatic genome architecture.</title>
        <authorList>
            <person name="McKenzie S.K."/>
            <person name="Walston R.F."/>
            <person name="Allen J.L."/>
        </authorList>
    </citation>
    <scope>NUCLEOTIDE SEQUENCE [LARGE SCALE GENOMIC DNA]</scope>
    <source>
        <strain evidence="12">WasteWater1</strain>
    </source>
</reference>
<feature type="binding site" evidence="8">
    <location>
        <position position="303"/>
    </location>
    <ligand>
        <name>Zn(2+)</name>
        <dbReference type="ChEBI" id="CHEBI:29105"/>
    </ligand>
</feature>
<evidence type="ECO:0000256" key="1">
    <source>
        <dbReference type="ARBA" id="ARBA00005858"/>
    </source>
</evidence>
<dbReference type="PANTHER" id="PTHR12814:SF2">
    <property type="entry name" value="RNA-BINDING PROTEIN NOB1"/>
    <property type="match status" value="1"/>
</dbReference>
<comment type="similarity">
    <text evidence="1 7">Belongs to the NOB1 family.</text>
</comment>
<dbReference type="InterPro" id="IPR039907">
    <property type="entry name" value="NOB1"/>
</dbReference>
<accession>A0A8H6F8S4</accession>
<evidence type="ECO:0000256" key="3">
    <source>
        <dbReference type="ARBA" id="ARBA00022723"/>
    </source>
</evidence>
<keyword evidence="6 7" id="KW-0539">Nucleus</keyword>
<evidence type="ECO:0000256" key="2">
    <source>
        <dbReference type="ARBA" id="ARBA00022722"/>
    </source>
</evidence>
<evidence type="ECO:0000256" key="7">
    <source>
        <dbReference type="PIRNR" id="PIRNR037125"/>
    </source>
</evidence>
<dbReference type="InterPro" id="IPR017117">
    <property type="entry name" value="Nob1_euk"/>
</dbReference>
<feature type="binding site" evidence="8">
    <location>
        <position position="318"/>
    </location>
    <ligand>
        <name>Zn(2+)</name>
        <dbReference type="ChEBI" id="CHEBI:29105"/>
    </ligand>
</feature>
<comment type="caution">
    <text evidence="12">The sequence shown here is derived from an EMBL/GenBank/DDBJ whole genome shotgun (WGS) entry which is preliminary data.</text>
</comment>
<feature type="compositionally biased region" description="Polar residues" evidence="9">
    <location>
        <begin position="135"/>
        <end position="149"/>
    </location>
</feature>
<dbReference type="Gene3D" id="3.40.50.1010">
    <property type="entry name" value="5'-nuclease"/>
    <property type="match status" value="1"/>
</dbReference>
<dbReference type="Pfam" id="PF08772">
    <property type="entry name" value="Zn_ribbon_NOB1"/>
    <property type="match status" value="1"/>
</dbReference>
<dbReference type="InterPro" id="IPR033411">
    <property type="entry name" value="Ribonuclease_PIN"/>
</dbReference>
<dbReference type="EMBL" id="JACCJB010000021">
    <property type="protein sequence ID" value="KAF6218824.1"/>
    <property type="molecule type" value="Genomic_DNA"/>
</dbReference>
<dbReference type="Proteomes" id="UP000593566">
    <property type="component" value="Unassembled WGS sequence"/>
</dbReference>